<dbReference type="FunFam" id="3.40.50.720:FF:000281">
    <property type="entry name" value="Uncharacterized oxidoreductase YIR035C"/>
    <property type="match status" value="1"/>
</dbReference>
<dbReference type="Pfam" id="PF00106">
    <property type="entry name" value="adh_short"/>
    <property type="match status" value="1"/>
</dbReference>
<protein>
    <submittedName>
        <fullName evidence="5">Short-chain dehydrogenase</fullName>
    </submittedName>
</protein>
<evidence type="ECO:0000256" key="2">
    <source>
        <dbReference type="ARBA" id="ARBA00022857"/>
    </source>
</evidence>
<dbReference type="PRINTS" id="PR00081">
    <property type="entry name" value="GDHRDH"/>
</dbReference>
<dbReference type="InterPro" id="IPR002347">
    <property type="entry name" value="SDR_fam"/>
</dbReference>
<dbReference type="SUPFAM" id="SSF51735">
    <property type="entry name" value="NAD(P)-binding Rossmann-fold domains"/>
    <property type="match status" value="1"/>
</dbReference>
<gene>
    <name evidence="5" type="ORF">FLAG1_02534</name>
</gene>
<reference evidence="5 6" key="1">
    <citation type="submission" date="2015-04" db="EMBL/GenBank/DDBJ databases">
        <title>The draft genome sequence of Fusarium langsethiae, a T-2/HT-2 mycotoxin producer.</title>
        <authorList>
            <person name="Lysoe E."/>
            <person name="Divon H.H."/>
            <person name="Terzi V."/>
            <person name="Orru L."/>
            <person name="Lamontanara A."/>
            <person name="Kolseth A.-K."/>
            <person name="Frandsen R.J."/>
            <person name="Nielsen K."/>
            <person name="Thrane U."/>
        </authorList>
    </citation>
    <scope>NUCLEOTIDE SEQUENCE [LARGE SCALE GENOMIC DNA]</scope>
    <source>
        <strain evidence="5 6">Fl201059</strain>
    </source>
</reference>
<accession>A0A0N0DGU0</accession>
<dbReference type="OrthoDB" id="153074at2759"/>
<dbReference type="AlphaFoldDB" id="A0A0N0DGU0"/>
<evidence type="ECO:0000256" key="1">
    <source>
        <dbReference type="ARBA" id="ARBA00006484"/>
    </source>
</evidence>
<dbReference type="Proteomes" id="UP000037904">
    <property type="component" value="Unassembled WGS sequence"/>
</dbReference>
<feature type="domain" description="Ketoreductase" evidence="4">
    <location>
        <begin position="5"/>
        <end position="183"/>
    </location>
</feature>
<name>A0A0N0DGU0_FUSLA</name>
<dbReference type="Gene3D" id="3.40.50.720">
    <property type="entry name" value="NAD(P)-binding Rossmann-like Domain"/>
    <property type="match status" value="1"/>
</dbReference>
<dbReference type="SMART" id="SM00822">
    <property type="entry name" value="PKS_KR"/>
    <property type="match status" value="1"/>
</dbReference>
<dbReference type="PANTHER" id="PTHR43008:SF8">
    <property type="entry name" value="BENZIL REDUCTASE ((S)-BENZOIN FORMING) IRC24"/>
    <property type="match status" value="1"/>
</dbReference>
<keyword evidence="3" id="KW-0560">Oxidoreductase</keyword>
<dbReference type="GO" id="GO:0050664">
    <property type="term" value="F:oxidoreductase activity, acting on NAD(P)H, oxygen as acceptor"/>
    <property type="evidence" value="ECO:0007669"/>
    <property type="project" value="TreeGrafter"/>
</dbReference>
<keyword evidence="6" id="KW-1185">Reference proteome</keyword>
<organism evidence="5 6">
    <name type="scientific">Fusarium langsethiae</name>
    <dbReference type="NCBI Taxonomy" id="179993"/>
    <lineage>
        <taxon>Eukaryota</taxon>
        <taxon>Fungi</taxon>
        <taxon>Dikarya</taxon>
        <taxon>Ascomycota</taxon>
        <taxon>Pezizomycotina</taxon>
        <taxon>Sordariomycetes</taxon>
        <taxon>Hypocreomycetidae</taxon>
        <taxon>Hypocreales</taxon>
        <taxon>Nectriaceae</taxon>
        <taxon>Fusarium</taxon>
    </lineage>
</organism>
<comment type="similarity">
    <text evidence="1">Belongs to the short-chain dehydrogenases/reductases (SDR) family.</text>
</comment>
<evidence type="ECO:0000256" key="3">
    <source>
        <dbReference type="ARBA" id="ARBA00023002"/>
    </source>
</evidence>
<dbReference type="EMBL" id="JXCE01000025">
    <property type="protein sequence ID" value="KPA44484.1"/>
    <property type="molecule type" value="Genomic_DNA"/>
</dbReference>
<dbReference type="InterPro" id="IPR036291">
    <property type="entry name" value="NAD(P)-bd_dom_sf"/>
</dbReference>
<keyword evidence="2" id="KW-0521">NADP</keyword>
<dbReference type="InterPro" id="IPR057326">
    <property type="entry name" value="KR_dom"/>
</dbReference>
<evidence type="ECO:0000313" key="6">
    <source>
        <dbReference type="Proteomes" id="UP000037904"/>
    </source>
</evidence>
<dbReference type="PANTHER" id="PTHR43008">
    <property type="entry name" value="BENZIL REDUCTASE"/>
    <property type="match status" value="1"/>
</dbReference>
<comment type="caution">
    <text evidence="5">The sequence shown here is derived from an EMBL/GenBank/DDBJ whole genome shotgun (WGS) entry which is preliminary data.</text>
</comment>
<evidence type="ECO:0000259" key="4">
    <source>
        <dbReference type="SMART" id="SM00822"/>
    </source>
</evidence>
<proteinExistence type="inferred from homology"/>
<sequence length="251" mass="26969">MASSKVFIITGASKGIGAAIAQYLVNQSHKVVITARSSEPLEGLKKSHPDQVQFIAGDIVEPQMPTKLVDLAVSSFGKVDGLVVNHGMLVPNKFADTSLEEWKKVYDINVFSGIALAQAAIQELRKSKGCIVWVSSGAATKQYAGWSSYGSSKAAYNSISGHIAIEEPDITSVAIAPGRVDTEMQGVIRSGGKESMNQAQYESFVDAKEKGILLKPDQPGNVMAKFVADPLKELSGKFFSWNSPEVKAYQE</sequence>
<evidence type="ECO:0000313" key="5">
    <source>
        <dbReference type="EMBL" id="KPA44484.1"/>
    </source>
</evidence>